<evidence type="ECO:0000313" key="3">
    <source>
        <dbReference type="EMBL" id="MFC3711899.1"/>
    </source>
</evidence>
<gene>
    <name evidence="3" type="ORF">ACFOMD_04915</name>
</gene>
<proteinExistence type="predicted"/>
<keyword evidence="2" id="KW-0732">Signal</keyword>
<sequence>MTFRGTVVRAFAFAMLTSLAAVAAVPAVAQSNDTYAFCYADPPTYRAGNFVFTPVRMVGTGAIDLGEVGAALSETAPQVRGRPVSCWRYPDQQSAESRRQAGMAHERSRGYTVMESSWTPSRISNAPVMEPSEVANPAAPTIVATPVAEAAPAAPATPPAPGAEVAADIAKAIAAPAAVAAAPAPPPEPVDDQTGAVANLNAGIVAAEAARLNAAAQVQADYQRQLDEHRRKVAEVEARNAKAQADYQAAVKACAAGDFSKCGGPPVPIRKQ</sequence>
<name>A0ABV7XB72_9SPHN</name>
<dbReference type="Proteomes" id="UP001595615">
    <property type="component" value="Unassembled WGS sequence"/>
</dbReference>
<comment type="caution">
    <text evidence="3">The sequence shown here is derived from an EMBL/GenBank/DDBJ whole genome shotgun (WGS) entry which is preliminary data.</text>
</comment>
<feature type="chain" id="PRO_5046398567" evidence="2">
    <location>
        <begin position="24"/>
        <end position="272"/>
    </location>
</feature>
<accession>A0ABV7XB72</accession>
<evidence type="ECO:0000256" key="1">
    <source>
        <dbReference type="SAM" id="Coils"/>
    </source>
</evidence>
<dbReference type="EMBL" id="JBHRXV010000003">
    <property type="protein sequence ID" value="MFC3711899.1"/>
    <property type="molecule type" value="Genomic_DNA"/>
</dbReference>
<evidence type="ECO:0000256" key="2">
    <source>
        <dbReference type="SAM" id="SignalP"/>
    </source>
</evidence>
<keyword evidence="1" id="KW-0175">Coiled coil</keyword>
<reference evidence="4" key="1">
    <citation type="journal article" date="2019" name="Int. J. Syst. Evol. Microbiol.">
        <title>The Global Catalogue of Microorganisms (GCM) 10K type strain sequencing project: providing services to taxonomists for standard genome sequencing and annotation.</title>
        <authorList>
            <consortium name="The Broad Institute Genomics Platform"/>
            <consortium name="The Broad Institute Genome Sequencing Center for Infectious Disease"/>
            <person name="Wu L."/>
            <person name="Ma J."/>
        </authorList>
    </citation>
    <scope>NUCLEOTIDE SEQUENCE [LARGE SCALE GENOMIC DNA]</scope>
    <source>
        <strain evidence="4">KCTC 42644</strain>
    </source>
</reference>
<protein>
    <submittedName>
        <fullName evidence="3">Uncharacterized protein</fullName>
    </submittedName>
</protein>
<feature type="coiled-coil region" evidence="1">
    <location>
        <begin position="212"/>
        <end position="253"/>
    </location>
</feature>
<keyword evidence="4" id="KW-1185">Reference proteome</keyword>
<feature type="signal peptide" evidence="2">
    <location>
        <begin position="1"/>
        <end position="23"/>
    </location>
</feature>
<organism evidence="3 4">
    <name type="scientific">Sphingoaurantiacus capsulatus</name>
    <dbReference type="NCBI Taxonomy" id="1771310"/>
    <lineage>
        <taxon>Bacteria</taxon>
        <taxon>Pseudomonadati</taxon>
        <taxon>Pseudomonadota</taxon>
        <taxon>Alphaproteobacteria</taxon>
        <taxon>Sphingomonadales</taxon>
        <taxon>Sphingosinicellaceae</taxon>
        <taxon>Sphingoaurantiacus</taxon>
    </lineage>
</organism>
<evidence type="ECO:0000313" key="4">
    <source>
        <dbReference type="Proteomes" id="UP001595615"/>
    </source>
</evidence>